<keyword evidence="1" id="KW-0472">Membrane</keyword>
<feature type="transmembrane region" description="Helical" evidence="1">
    <location>
        <begin position="75"/>
        <end position="97"/>
    </location>
</feature>
<sequence>MVMSSQSKRTTTTPGRREYIIQLLRSRSSSSLKVLHQSSSSFLKQVNVPSTEIGDRVGTANENAKASTNNSSFRMFANIACLVGVLALGNVVSYITLEFAIVGKGRHSKDLNYVKKFEAFENPFPEIVRDTIPHLQKWYRAIGEGPLLPALPMKTSPKYTSETETKEGTCLGGLINDLQTVVPYTSPLLAQLVVQNLGLVESPLIRQHLQDLLTKPQALISQYVDTEQCMSSNAAIKEIACILAEDESIASLSLFARDTIHKNKHVVEYIVNYAAVVDKLTLALLDDNAALFEALEIMINVQRIHMENLYKFHFSGEVLDFMLAKYRSMAIALQSFGKIVAENKASSDMAFLLQMNILEAVKIDIDIGNDANARVGLALAASVQFNPFVENNKAKWRLGTEWVNAYIAWNFGFVVGSVSLDKINKLLIPSVTCTANTRQGEDFIAARVISLALTLLHWYQPPKPGIDISYEKREAIQEFFEEQKTSSRPSQIKYSKISTAIGVANLNRAIIASPSSDTVEKMLYELCAEECHDTSWQLSDTNPISKMSDDDFQLYVGFVIWGTVLIAGLGLELLVWRVFLQDNWTQVHETLWKFAQFAFPLLAATTLGLALFRNYIALPFLVAALWKFGFPETLLYMHVALYDGSISRLARISDFLNATGTVLHHGSASLLICMLLAGVLPSDRTYVNPILILLIQHWFVLLRYVHKVSYYVVMLATEAWFQWAVISDFESMRSIHWVGSQCAAMMLLAHWLYLNAAMIELLVRGQSDESEEGVLMRRLAQMDTPGSKEELDELIEDPSAISENSFFSDNDEGDEELLNDVRKQKTTRNVDWAMAA</sequence>
<gene>
    <name evidence="2" type="ORF">ASEP1449_LOCUS10383</name>
    <name evidence="3" type="ORF">ASEP1449_LOCUS10384</name>
</gene>
<feature type="transmembrane region" description="Helical" evidence="1">
    <location>
        <begin position="686"/>
        <end position="705"/>
    </location>
</feature>
<feature type="transmembrane region" description="Helical" evidence="1">
    <location>
        <begin position="554"/>
        <end position="579"/>
    </location>
</feature>
<accession>A0A6T7I481</accession>
<dbReference type="EMBL" id="HBHQ01015534">
    <property type="protein sequence ID" value="CAD9818552.1"/>
    <property type="molecule type" value="Transcribed_RNA"/>
</dbReference>
<reference evidence="2" key="1">
    <citation type="submission" date="2021-01" db="EMBL/GenBank/DDBJ databases">
        <authorList>
            <person name="Corre E."/>
            <person name="Pelletier E."/>
            <person name="Niang G."/>
            <person name="Scheremetjew M."/>
            <person name="Finn R."/>
            <person name="Kale V."/>
            <person name="Holt S."/>
            <person name="Cochrane G."/>
            <person name="Meng A."/>
            <person name="Brown T."/>
            <person name="Cohen L."/>
        </authorList>
    </citation>
    <scope>NUCLEOTIDE SEQUENCE</scope>
    <source>
        <strain evidence="2">CCMP2084</strain>
    </source>
</reference>
<keyword evidence="1" id="KW-1133">Transmembrane helix</keyword>
<feature type="transmembrane region" description="Helical" evidence="1">
    <location>
        <begin position="735"/>
        <end position="754"/>
    </location>
</feature>
<proteinExistence type="predicted"/>
<feature type="transmembrane region" description="Helical" evidence="1">
    <location>
        <begin position="710"/>
        <end position="729"/>
    </location>
</feature>
<feature type="transmembrane region" description="Helical" evidence="1">
    <location>
        <begin position="591"/>
        <end position="612"/>
    </location>
</feature>
<evidence type="ECO:0000256" key="1">
    <source>
        <dbReference type="SAM" id="Phobius"/>
    </source>
</evidence>
<dbReference type="EMBL" id="HBHQ01015533">
    <property type="protein sequence ID" value="CAD9818551.1"/>
    <property type="molecule type" value="Transcribed_RNA"/>
</dbReference>
<evidence type="ECO:0000313" key="2">
    <source>
        <dbReference type="EMBL" id="CAD9818551.1"/>
    </source>
</evidence>
<dbReference type="AlphaFoldDB" id="A0A6T7I481"/>
<protein>
    <submittedName>
        <fullName evidence="2">Uncharacterized protein</fullName>
    </submittedName>
</protein>
<feature type="transmembrane region" description="Helical" evidence="1">
    <location>
        <begin position="662"/>
        <end position="680"/>
    </location>
</feature>
<organism evidence="2">
    <name type="scientific">Attheya septentrionalis</name>
    <dbReference type="NCBI Taxonomy" id="420275"/>
    <lineage>
        <taxon>Eukaryota</taxon>
        <taxon>Sar</taxon>
        <taxon>Stramenopiles</taxon>
        <taxon>Ochrophyta</taxon>
        <taxon>Bacillariophyta</taxon>
        <taxon>Coscinodiscophyceae</taxon>
        <taxon>Chaetocerotophycidae</taxon>
        <taxon>Chaetocerotales</taxon>
        <taxon>Attheyaceae</taxon>
        <taxon>Attheya</taxon>
    </lineage>
</organism>
<keyword evidence="1" id="KW-0812">Transmembrane</keyword>
<feature type="transmembrane region" description="Helical" evidence="1">
    <location>
        <begin position="618"/>
        <end position="641"/>
    </location>
</feature>
<evidence type="ECO:0000313" key="3">
    <source>
        <dbReference type="EMBL" id="CAD9818552.1"/>
    </source>
</evidence>
<name>A0A6T7I481_9STRA</name>